<proteinExistence type="predicted"/>
<protein>
    <submittedName>
        <fullName evidence="1">PF14486 domain protein</fullName>
    </submittedName>
</protein>
<comment type="caution">
    <text evidence="1">The sequence shown here is derived from an EMBL/GenBank/DDBJ whole genome shotgun (WGS) entry which is preliminary data.</text>
</comment>
<dbReference type="STRING" id="1125712.HMPREF1316_1336"/>
<evidence type="ECO:0000313" key="2">
    <source>
        <dbReference type="Proteomes" id="UP000016638"/>
    </source>
</evidence>
<dbReference type="Proteomes" id="UP000016638">
    <property type="component" value="Unassembled WGS sequence"/>
</dbReference>
<dbReference type="eggNOG" id="COG2017">
    <property type="taxonomic scope" value="Bacteria"/>
</dbReference>
<dbReference type="EMBL" id="AWEZ01000064">
    <property type="protein sequence ID" value="ERL06539.1"/>
    <property type="molecule type" value="Genomic_DNA"/>
</dbReference>
<dbReference type="Gene3D" id="2.70.98.10">
    <property type="match status" value="1"/>
</dbReference>
<dbReference type="InterPro" id="IPR027839">
    <property type="entry name" value="DUF4432"/>
</dbReference>
<dbReference type="InterPro" id="IPR014718">
    <property type="entry name" value="GH-type_carb-bd"/>
</dbReference>
<dbReference type="AlphaFoldDB" id="U2T0F0"/>
<keyword evidence="2" id="KW-1185">Reference proteome</keyword>
<evidence type="ECO:0000313" key="1">
    <source>
        <dbReference type="EMBL" id="ERL06539.1"/>
    </source>
</evidence>
<dbReference type="CDD" id="cd09023">
    <property type="entry name" value="Aldose_epim_Ec_c4013"/>
    <property type="match status" value="1"/>
</dbReference>
<accession>U2T0F0</accession>
<reference evidence="1 2" key="1">
    <citation type="submission" date="2013-08" db="EMBL/GenBank/DDBJ databases">
        <authorList>
            <person name="Durkin A.S."/>
            <person name="Haft D.R."/>
            <person name="McCorrison J."/>
            <person name="Torralba M."/>
            <person name="Gillis M."/>
            <person name="Haft D.H."/>
            <person name="Methe B."/>
            <person name="Sutton G."/>
            <person name="Nelson K.E."/>
        </authorList>
    </citation>
    <scope>NUCLEOTIDE SEQUENCE [LARGE SCALE GENOMIC DNA]</scope>
    <source>
        <strain evidence="1 2">F0195</strain>
    </source>
</reference>
<organism evidence="1 2">
    <name type="scientific">Olsenella profusa F0195</name>
    <dbReference type="NCBI Taxonomy" id="1125712"/>
    <lineage>
        <taxon>Bacteria</taxon>
        <taxon>Bacillati</taxon>
        <taxon>Actinomycetota</taxon>
        <taxon>Coriobacteriia</taxon>
        <taxon>Coriobacteriales</taxon>
        <taxon>Atopobiaceae</taxon>
        <taxon>Olsenella</taxon>
    </lineage>
</organism>
<sequence length="354" mass="39380">MGADVRRYFGDPSQLCGVRRFVLEEGRSQGSHILQVNNGAGLILEVNSSRGMDLGRLALHGVPISYQSYNQEVAPDYYEAYEDGWLRSYGGGLLVTGGLTSTGSPERDGGEILPLHGRISNIPATAVSYGMTEHDGRECIFVSGDVRESKALRCNLVLHRKIFIDVGRNEIKVDDTVENEGFEESELMILYHFNFGHPLLDAGARFVGRSCSVEPRDRDAAACLEPYWCYLAPTPHYKDIVYYHQLADQRGICTAGIANEGIGLAVGIRFLRNELDCLTQWKFLGEGNYVAGIEPGNAFVSGRSAERTAGRMKTIGPQERRHFGVRLRIYDDPDEVRQFISDTVQVEERSHEAL</sequence>
<dbReference type="Pfam" id="PF14486">
    <property type="entry name" value="DUF4432"/>
    <property type="match status" value="1"/>
</dbReference>
<dbReference type="GO" id="GO:0030246">
    <property type="term" value="F:carbohydrate binding"/>
    <property type="evidence" value="ECO:0007669"/>
    <property type="project" value="InterPro"/>
</dbReference>
<gene>
    <name evidence="1" type="ORF">HMPREF1316_1336</name>
</gene>
<name>U2T0F0_9ACTN</name>
<dbReference type="PATRIC" id="fig|1125712.3.peg.2102"/>